<feature type="transmembrane region" description="Helical" evidence="5">
    <location>
        <begin position="329"/>
        <end position="348"/>
    </location>
</feature>
<evidence type="ECO:0000259" key="7">
    <source>
        <dbReference type="Pfam" id="PF19358"/>
    </source>
</evidence>
<dbReference type="AlphaFoldDB" id="A0A5C7G3K9"/>
<feature type="transmembrane region" description="Helical" evidence="5">
    <location>
        <begin position="75"/>
        <end position="93"/>
    </location>
</feature>
<dbReference type="GO" id="GO:0016874">
    <property type="term" value="F:ligase activity"/>
    <property type="evidence" value="ECO:0007669"/>
    <property type="project" value="UniProtKB-KW"/>
</dbReference>
<feature type="transmembrane region" description="Helical" evidence="5">
    <location>
        <begin position="105"/>
        <end position="121"/>
    </location>
</feature>
<evidence type="ECO:0000256" key="2">
    <source>
        <dbReference type="ARBA" id="ARBA00022692"/>
    </source>
</evidence>
<evidence type="ECO:0000259" key="6">
    <source>
        <dbReference type="Pfam" id="PF04932"/>
    </source>
</evidence>
<feature type="transmembrane region" description="Helical" evidence="5">
    <location>
        <begin position="128"/>
        <end position="150"/>
    </location>
</feature>
<dbReference type="RefSeq" id="WP_147935218.1">
    <property type="nucleotide sequence ID" value="NZ_VPFD01000013.1"/>
</dbReference>
<reference evidence="8 9" key="1">
    <citation type="submission" date="2019-08" db="EMBL/GenBank/DDBJ databases">
        <title>Massilia golmudensis sp. nov., isolated from sand in the Qinghai-Tibetan Plateau.</title>
        <authorList>
            <person name="Zhang B."/>
        </authorList>
    </citation>
    <scope>NUCLEOTIDE SEQUENCE [LARGE SCALE GENOMIC DNA]</scope>
    <source>
        <strain evidence="8 9">GEM5</strain>
    </source>
</reference>
<feature type="domain" description="DUF5935" evidence="7">
    <location>
        <begin position="1"/>
        <end position="186"/>
    </location>
</feature>
<dbReference type="Pfam" id="PF04932">
    <property type="entry name" value="Wzy_C"/>
    <property type="match status" value="1"/>
</dbReference>
<keyword evidence="8" id="KW-0436">Ligase</keyword>
<feature type="transmembrane region" description="Helical" evidence="5">
    <location>
        <begin position="199"/>
        <end position="230"/>
    </location>
</feature>
<dbReference type="Proteomes" id="UP000321413">
    <property type="component" value="Unassembled WGS sequence"/>
</dbReference>
<feature type="transmembrane region" description="Helical" evidence="5">
    <location>
        <begin position="170"/>
        <end position="187"/>
    </location>
</feature>
<keyword evidence="9" id="KW-1185">Reference proteome</keyword>
<comment type="subcellular location">
    <subcellularLocation>
        <location evidence="1">Membrane</location>
        <topology evidence="1">Multi-pass membrane protein</topology>
    </subcellularLocation>
</comment>
<proteinExistence type="predicted"/>
<organism evidence="8 9">
    <name type="scientific">Massilia arenae</name>
    <dbReference type="NCBI Taxonomy" id="2603288"/>
    <lineage>
        <taxon>Bacteria</taxon>
        <taxon>Pseudomonadati</taxon>
        <taxon>Pseudomonadota</taxon>
        <taxon>Betaproteobacteria</taxon>
        <taxon>Burkholderiales</taxon>
        <taxon>Oxalobacteraceae</taxon>
        <taxon>Telluria group</taxon>
        <taxon>Massilia</taxon>
    </lineage>
</organism>
<evidence type="ECO:0000313" key="8">
    <source>
        <dbReference type="EMBL" id="TXF99446.1"/>
    </source>
</evidence>
<dbReference type="InterPro" id="IPR017528">
    <property type="entry name" value="CHP03097O-antigen_lig-rel"/>
</dbReference>
<dbReference type="PANTHER" id="PTHR37422">
    <property type="entry name" value="TEICHURONIC ACID BIOSYNTHESIS PROTEIN TUAE"/>
    <property type="match status" value="1"/>
</dbReference>
<dbReference type="GO" id="GO:0016020">
    <property type="term" value="C:membrane"/>
    <property type="evidence" value="ECO:0007669"/>
    <property type="project" value="UniProtKB-SubCell"/>
</dbReference>
<dbReference type="NCBIfam" id="TIGR03097">
    <property type="entry name" value="PEP_O_lig_1"/>
    <property type="match status" value="1"/>
</dbReference>
<dbReference type="InterPro" id="IPR007016">
    <property type="entry name" value="O-antigen_ligase-rel_domated"/>
</dbReference>
<accession>A0A5C7G3K9</accession>
<feature type="transmembrane region" description="Helical" evidence="5">
    <location>
        <begin position="43"/>
        <end position="63"/>
    </location>
</feature>
<feature type="transmembrane region" description="Helical" evidence="5">
    <location>
        <begin position="236"/>
        <end position="253"/>
    </location>
</feature>
<dbReference type="InterPro" id="IPR051533">
    <property type="entry name" value="WaaL-like"/>
</dbReference>
<feature type="transmembrane region" description="Helical" evidence="5">
    <location>
        <begin position="290"/>
        <end position="309"/>
    </location>
</feature>
<evidence type="ECO:0000256" key="4">
    <source>
        <dbReference type="ARBA" id="ARBA00023136"/>
    </source>
</evidence>
<keyword evidence="4 5" id="KW-0472">Membrane</keyword>
<protein>
    <submittedName>
        <fullName evidence="8">Putative O-glycosylation ligase, exosortase A system-associated</fullName>
    </submittedName>
</protein>
<name>A0A5C7G3K9_9BURK</name>
<sequence length="451" mass="50301">MRDLILLLALVAIIPFIFKRPVVGALAYCVVSLMNPHRLTYGFAQTFPFAMILCVVTLVAFVLSREQRKLPSSPAVWMLLIFFAWTTLCTVFAQMPKAAWSDWDRFSKIILMVIVTIMTVRTRKDVQALAFVVAMSLGFWGFKSGLFVIFSGGGEGMFGPRKSFISDNNTLALALVTATPLLVYLITRADTKWLKRGAIAIAALTVLGAIGSYSRGAMLGAFMMGFFLWLKSPYKAKLGLVLVLIVPLVLLAMPEQWMGRMQTIQTYQEDASATGRINSWMFAINIADEFLLGGGPNVFSPYMFMLYAPEPDRYYDAHSIYFQILGEQGYIGLVIFLLMFLVAWRTGARVIRFCRDKEDLGWALMLARMCHVSMIGYLTAGAFLTLAYYDLIYYVIAILITLDKVLIRAPQKDDIPPLRHPLLDRLAQRFLGRPPPAAQDGTQAGKAGAAP</sequence>
<evidence type="ECO:0000256" key="5">
    <source>
        <dbReference type="SAM" id="Phobius"/>
    </source>
</evidence>
<dbReference type="InterPro" id="IPR045979">
    <property type="entry name" value="DUF5935"/>
</dbReference>
<gene>
    <name evidence="8" type="ORF">FVD38_13155</name>
</gene>
<feature type="transmembrane region" description="Helical" evidence="5">
    <location>
        <begin position="386"/>
        <end position="402"/>
    </location>
</feature>
<dbReference type="Pfam" id="PF19358">
    <property type="entry name" value="DUF5935"/>
    <property type="match status" value="1"/>
</dbReference>
<evidence type="ECO:0000256" key="1">
    <source>
        <dbReference type="ARBA" id="ARBA00004141"/>
    </source>
</evidence>
<feature type="domain" description="O-antigen ligase-related" evidence="6">
    <location>
        <begin position="201"/>
        <end position="337"/>
    </location>
</feature>
<keyword evidence="3 5" id="KW-1133">Transmembrane helix</keyword>
<evidence type="ECO:0000256" key="3">
    <source>
        <dbReference type="ARBA" id="ARBA00022989"/>
    </source>
</evidence>
<keyword evidence="2 5" id="KW-0812">Transmembrane</keyword>
<dbReference type="PANTHER" id="PTHR37422:SF13">
    <property type="entry name" value="LIPOPOLYSACCHARIDE BIOSYNTHESIS PROTEIN PA4999-RELATED"/>
    <property type="match status" value="1"/>
</dbReference>
<evidence type="ECO:0000313" key="9">
    <source>
        <dbReference type="Proteomes" id="UP000321413"/>
    </source>
</evidence>
<dbReference type="EMBL" id="VPFD01000013">
    <property type="protein sequence ID" value="TXF99446.1"/>
    <property type="molecule type" value="Genomic_DNA"/>
</dbReference>
<comment type="caution">
    <text evidence="8">The sequence shown here is derived from an EMBL/GenBank/DDBJ whole genome shotgun (WGS) entry which is preliminary data.</text>
</comment>